<reference evidence="2 3" key="1">
    <citation type="journal article" date="2015" name="Microbes Environ.">
        <title>Distribution and evolution of nitrogen fixation genes in the phylum bacteroidetes.</title>
        <authorList>
            <person name="Inoue J."/>
            <person name="Oshima K."/>
            <person name="Suda W."/>
            <person name="Sakamoto M."/>
            <person name="Iino T."/>
            <person name="Noda S."/>
            <person name="Hongoh Y."/>
            <person name="Hattori M."/>
            <person name="Ohkuma M."/>
        </authorList>
    </citation>
    <scope>NUCLEOTIDE SEQUENCE [LARGE SCALE GENOMIC DNA]</scope>
    <source>
        <strain evidence="2">JCM 15548</strain>
    </source>
</reference>
<dbReference type="InterPro" id="IPR041682">
    <property type="entry name" value="AAA_14"/>
</dbReference>
<dbReference type="AlphaFoldDB" id="A0A0E9LTB2"/>
<dbReference type="STRING" id="1236989.JCM15548_1587"/>
<sequence>MMQAFFRTHKYLLEHLNVSVRRGLMDDINWDDRLIGVVGTRGVGKTTFLLDYIAQTYGSDKVCLYVNLNNLYFSSRSLSSFADEFQKTGGKTLVLDQIFKYPGWEDELVWCYDNLPDLKIIFSGSPLMLADKEVAHFNKRAHIYHLEGYSFREYLNIETGSDFKRFALNDLLQNHVAIATDIVDKIKPLAYFTDYLHHGYYPFFQEKSNFLENLLKNINLILEIDISYLQQIELKYLPKLRKLLYIIACASPFQPNVSRLSNEVATSRATIINYLKYLNQASLIHLLYEGEPEPLKKPAEVYLQNPNLSFSVARGEVPLEVLHKTFFCNQVGYRHKVGYSRKADFLIEDQYLFNVGAHPDPPVRANKSQLTWLASEMEEIGKGHEIPLWLFGFLD</sequence>
<dbReference type="InterPro" id="IPR027417">
    <property type="entry name" value="P-loop_NTPase"/>
</dbReference>
<dbReference type="SUPFAM" id="SSF52540">
    <property type="entry name" value="P-loop containing nucleoside triphosphate hydrolases"/>
    <property type="match status" value="1"/>
</dbReference>
<dbReference type="EMBL" id="BAZW01000003">
    <property type="protein sequence ID" value="GAO28484.1"/>
    <property type="molecule type" value="Genomic_DNA"/>
</dbReference>
<gene>
    <name evidence="2" type="ORF">JCM15548_1587</name>
</gene>
<dbReference type="Proteomes" id="UP000032900">
    <property type="component" value="Unassembled WGS sequence"/>
</dbReference>
<evidence type="ECO:0000313" key="3">
    <source>
        <dbReference type="Proteomes" id="UP000032900"/>
    </source>
</evidence>
<comment type="caution">
    <text evidence="2">The sequence shown here is derived from an EMBL/GenBank/DDBJ whole genome shotgun (WGS) entry which is preliminary data.</text>
</comment>
<proteinExistence type="predicted"/>
<dbReference type="Pfam" id="PF13173">
    <property type="entry name" value="AAA_14"/>
    <property type="match status" value="1"/>
</dbReference>
<dbReference type="RefSeq" id="WP_227625361.1">
    <property type="nucleotide sequence ID" value="NZ_BAZW01000003.1"/>
</dbReference>
<protein>
    <submittedName>
        <fullName evidence="2">ATPase</fullName>
    </submittedName>
</protein>
<dbReference type="PANTHER" id="PTHR42990:SF1">
    <property type="entry name" value="AAA+ ATPASE DOMAIN-CONTAINING PROTEIN"/>
    <property type="match status" value="1"/>
</dbReference>
<organism evidence="2 3">
    <name type="scientific">Geofilum rubicundum JCM 15548</name>
    <dbReference type="NCBI Taxonomy" id="1236989"/>
    <lineage>
        <taxon>Bacteria</taxon>
        <taxon>Pseudomonadati</taxon>
        <taxon>Bacteroidota</taxon>
        <taxon>Bacteroidia</taxon>
        <taxon>Marinilabiliales</taxon>
        <taxon>Marinilabiliaceae</taxon>
        <taxon>Geofilum</taxon>
    </lineage>
</organism>
<keyword evidence="3" id="KW-1185">Reference proteome</keyword>
<feature type="domain" description="AAA" evidence="1">
    <location>
        <begin position="33"/>
        <end position="155"/>
    </location>
</feature>
<dbReference type="PANTHER" id="PTHR42990">
    <property type="entry name" value="ATPASE"/>
    <property type="match status" value="1"/>
</dbReference>
<evidence type="ECO:0000259" key="1">
    <source>
        <dbReference type="Pfam" id="PF13173"/>
    </source>
</evidence>
<name>A0A0E9LTB2_9BACT</name>
<accession>A0A0E9LTB2</accession>
<evidence type="ECO:0000313" key="2">
    <source>
        <dbReference type="EMBL" id="GAO28484.1"/>
    </source>
</evidence>